<evidence type="ECO:0000313" key="2">
    <source>
        <dbReference type="Proteomes" id="UP000293823"/>
    </source>
</evidence>
<evidence type="ECO:0000313" key="1">
    <source>
        <dbReference type="EMBL" id="RYO34622.1"/>
    </source>
</evidence>
<organism evidence="1 2">
    <name type="scientific">Alternaria arborescens</name>
    <dbReference type="NCBI Taxonomy" id="156630"/>
    <lineage>
        <taxon>Eukaryota</taxon>
        <taxon>Fungi</taxon>
        <taxon>Dikarya</taxon>
        <taxon>Ascomycota</taxon>
        <taxon>Pezizomycotina</taxon>
        <taxon>Dothideomycetes</taxon>
        <taxon>Pleosporomycetidae</taxon>
        <taxon>Pleosporales</taxon>
        <taxon>Pleosporineae</taxon>
        <taxon>Pleosporaceae</taxon>
        <taxon>Alternaria</taxon>
        <taxon>Alternaria sect. Alternaria</taxon>
    </lineage>
</organism>
<name>A0A4Q4Q6E9_9PLEO</name>
<dbReference type="AlphaFoldDB" id="A0A4Q4Q6E9"/>
<protein>
    <submittedName>
        <fullName evidence="1">Uncharacterized protein</fullName>
    </submittedName>
</protein>
<gene>
    <name evidence="1" type="ORF">AA0113_g11602</name>
</gene>
<sequence length="40" mass="4368">MPHRRAAQQLPPNTRAQVWSFIEPLSIDPASFGSGAAQAY</sequence>
<reference evidence="2" key="1">
    <citation type="journal article" date="2019" name="bioRxiv">
        <title>Genomics, evolutionary history and diagnostics of the Alternaria alternata species group including apple and Asian pear pathotypes.</title>
        <authorList>
            <person name="Armitage A.D."/>
            <person name="Cockerton H.M."/>
            <person name="Sreenivasaprasad S."/>
            <person name="Woodhall J.W."/>
            <person name="Lane C.R."/>
            <person name="Harrison R.J."/>
            <person name="Clarkson J.P."/>
        </authorList>
    </citation>
    <scope>NUCLEOTIDE SEQUENCE [LARGE SCALE GENOMIC DNA]</scope>
    <source>
        <strain evidence="2">RGR 97.0016</strain>
    </source>
</reference>
<comment type="caution">
    <text evidence="1">The sequence shown here is derived from an EMBL/GenBank/DDBJ whole genome shotgun (WGS) entry which is preliminary data.</text>
</comment>
<keyword evidence="2" id="KW-1185">Reference proteome</keyword>
<proteinExistence type="predicted"/>
<dbReference type="EMBL" id="PEJP01000072">
    <property type="protein sequence ID" value="RYO34622.1"/>
    <property type="molecule type" value="Genomic_DNA"/>
</dbReference>
<dbReference type="Proteomes" id="UP000293823">
    <property type="component" value="Unassembled WGS sequence"/>
</dbReference>
<accession>A0A4Q4Q6E9</accession>